<accession>A0A0A0K3E0</accession>
<dbReference type="Gramene" id="KGN44210">
    <property type="protein sequence ID" value="KGN44210"/>
    <property type="gene ID" value="Csa_7G224380"/>
</dbReference>
<sequence length="122" mass="13563">MNYKDVDTSEQPAIEKHVDDLSDQVDVHPPEQREEHGNEKDGGGQRRVRNRVRGKGRGRSQYHHNHNNNHSHGNHLGTPPPSSSTTIEQAGTMKQQPPGPRMPDGTRGFSMGRGKPVTVNMT</sequence>
<dbReference type="EMBL" id="CM002928">
    <property type="protein sequence ID" value="KGN44210.1"/>
    <property type="molecule type" value="Genomic_DNA"/>
</dbReference>
<evidence type="ECO:0000256" key="1">
    <source>
        <dbReference type="SAM" id="MobiDB-lite"/>
    </source>
</evidence>
<feature type="compositionally biased region" description="Polar residues" evidence="1">
    <location>
        <begin position="83"/>
        <end position="95"/>
    </location>
</feature>
<keyword evidence="3" id="KW-1185">Reference proteome</keyword>
<reference evidence="2 3" key="3">
    <citation type="journal article" date="2010" name="BMC Genomics">
        <title>Transcriptome sequencing and comparative analysis of cucumber flowers with different sex types.</title>
        <authorList>
            <person name="Guo S."/>
            <person name="Zheng Y."/>
            <person name="Joung J.G."/>
            <person name="Liu S."/>
            <person name="Zhang Z."/>
            <person name="Crasta O.R."/>
            <person name="Sobral B.W."/>
            <person name="Xu Y."/>
            <person name="Huang S."/>
            <person name="Fei Z."/>
        </authorList>
    </citation>
    <scope>NUCLEOTIDE SEQUENCE [LARGE SCALE GENOMIC DNA]</scope>
    <source>
        <strain evidence="3">cv. 9930</strain>
    </source>
</reference>
<feature type="compositionally biased region" description="Basic and acidic residues" evidence="1">
    <location>
        <begin position="1"/>
        <end position="44"/>
    </location>
</feature>
<dbReference type="OMA" id="DAHYPNE"/>
<dbReference type="Proteomes" id="UP000029981">
    <property type="component" value="Chromosome 7"/>
</dbReference>
<reference evidence="2 3" key="1">
    <citation type="journal article" date="2009" name="Nat. Genet.">
        <title>The genome of the cucumber, Cucumis sativus L.</title>
        <authorList>
            <person name="Huang S."/>
            <person name="Li R."/>
            <person name="Zhang Z."/>
            <person name="Li L."/>
            <person name="Gu X."/>
            <person name="Fan W."/>
            <person name="Lucas W.J."/>
            <person name="Wang X."/>
            <person name="Xie B."/>
            <person name="Ni P."/>
            <person name="Ren Y."/>
            <person name="Zhu H."/>
            <person name="Li J."/>
            <person name="Lin K."/>
            <person name="Jin W."/>
            <person name="Fei Z."/>
            <person name="Li G."/>
            <person name="Staub J."/>
            <person name="Kilian A."/>
            <person name="van der Vossen E.A."/>
            <person name="Wu Y."/>
            <person name="Guo J."/>
            <person name="He J."/>
            <person name="Jia Z."/>
            <person name="Ren Y."/>
            <person name="Tian G."/>
            <person name="Lu Y."/>
            <person name="Ruan J."/>
            <person name="Qian W."/>
            <person name="Wang M."/>
            <person name="Huang Q."/>
            <person name="Li B."/>
            <person name="Xuan Z."/>
            <person name="Cao J."/>
            <person name="Asan"/>
            <person name="Wu Z."/>
            <person name="Zhang J."/>
            <person name="Cai Q."/>
            <person name="Bai Y."/>
            <person name="Zhao B."/>
            <person name="Han Y."/>
            <person name="Li Y."/>
            <person name="Li X."/>
            <person name="Wang S."/>
            <person name="Shi Q."/>
            <person name="Liu S."/>
            <person name="Cho W.K."/>
            <person name="Kim J.Y."/>
            <person name="Xu Y."/>
            <person name="Heller-Uszynska K."/>
            <person name="Miao H."/>
            <person name="Cheng Z."/>
            <person name="Zhang S."/>
            <person name="Wu J."/>
            <person name="Yang Y."/>
            <person name="Kang H."/>
            <person name="Li M."/>
            <person name="Liang H."/>
            <person name="Ren X."/>
            <person name="Shi Z."/>
            <person name="Wen M."/>
            <person name="Jian M."/>
            <person name="Yang H."/>
            <person name="Zhang G."/>
            <person name="Yang Z."/>
            <person name="Chen R."/>
            <person name="Liu S."/>
            <person name="Li J."/>
            <person name="Ma L."/>
            <person name="Liu H."/>
            <person name="Zhou Y."/>
            <person name="Zhao J."/>
            <person name="Fang X."/>
            <person name="Li G."/>
            <person name="Fang L."/>
            <person name="Li Y."/>
            <person name="Liu D."/>
            <person name="Zheng H."/>
            <person name="Zhang Y."/>
            <person name="Qin N."/>
            <person name="Li Z."/>
            <person name="Yang G."/>
            <person name="Yang S."/>
            <person name="Bolund L."/>
            <person name="Kristiansen K."/>
            <person name="Zheng H."/>
            <person name="Li S."/>
            <person name="Zhang X."/>
            <person name="Yang H."/>
            <person name="Wang J."/>
            <person name="Sun R."/>
            <person name="Zhang B."/>
            <person name="Jiang S."/>
            <person name="Wang J."/>
            <person name="Du Y."/>
            <person name="Li S."/>
        </authorList>
    </citation>
    <scope>NUCLEOTIDE SEQUENCE [LARGE SCALE GENOMIC DNA]</scope>
    <source>
        <strain evidence="3">cv. 9930</strain>
    </source>
</reference>
<reference evidence="2 3" key="2">
    <citation type="journal article" date="2009" name="PLoS ONE">
        <title>An integrated genetic and cytogenetic map of the cucumber genome.</title>
        <authorList>
            <person name="Ren Y."/>
            <person name="Zhang Z."/>
            <person name="Liu J."/>
            <person name="Staub J.E."/>
            <person name="Han Y."/>
            <person name="Cheng Z."/>
            <person name="Li X."/>
            <person name="Lu J."/>
            <person name="Miao H."/>
            <person name="Kang H."/>
            <person name="Xie B."/>
            <person name="Gu X."/>
            <person name="Wang X."/>
            <person name="Du Y."/>
            <person name="Jin W."/>
            <person name="Huang S."/>
        </authorList>
    </citation>
    <scope>NUCLEOTIDE SEQUENCE [LARGE SCALE GENOMIC DNA]</scope>
    <source>
        <strain evidence="3">cv. 9930</strain>
    </source>
</reference>
<protein>
    <submittedName>
        <fullName evidence="2">Uncharacterized protein</fullName>
    </submittedName>
</protein>
<evidence type="ECO:0000313" key="3">
    <source>
        <dbReference type="Proteomes" id="UP000029981"/>
    </source>
</evidence>
<dbReference type="STRING" id="3659.A0A0A0K3E0"/>
<gene>
    <name evidence="2" type="ORF">Csa_7G224380</name>
</gene>
<proteinExistence type="predicted"/>
<organism evidence="2 3">
    <name type="scientific">Cucumis sativus</name>
    <name type="common">Cucumber</name>
    <dbReference type="NCBI Taxonomy" id="3659"/>
    <lineage>
        <taxon>Eukaryota</taxon>
        <taxon>Viridiplantae</taxon>
        <taxon>Streptophyta</taxon>
        <taxon>Embryophyta</taxon>
        <taxon>Tracheophyta</taxon>
        <taxon>Spermatophyta</taxon>
        <taxon>Magnoliopsida</taxon>
        <taxon>eudicotyledons</taxon>
        <taxon>Gunneridae</taxon>
        <taxon>Pentapetalae</taxon>
        <taxon>rosids</taxon>
        <taxon>fabids</taxon>
        <taxon>Cucurbitales</taxon>
        <taxon>Cucurbitaceae</taxon>
        <taxon>Benincaseae</taxon>
        <taxon>Cucumis</taxon>
    </lineage>
</organism>
<feature type="compositionally biased region" description="Basic residues" evidence="1">
    <location>
        <begin position="46"/>
        <end position="73"/>
    </location>
</feature>
<feature type="region of interest" description="Disordered" evidence="1">
    <location>
        <begin position="1"/>
        <end position="122"/>
    </location>
</feature>
<reference evidence="2 3" key="4">
    <citation type="journal article" date="2011" name="BMC Genomics">
        <title>RNA-Seq improves annotation of protein-coding genes in the cucumber genome.</title>
        <authorList>
            <person name="Li Z."/>
            <person name="Zhang Z."/>
            <person name="Yan P."/>
            <person name="Huang S."/>
            <person name="Fei Z."/>
            <person name="Lin K."/>
        </authorList>
    </citation>
    <scope>NUCLEOTIDE SEQUENCE [LARGE SCALE GENOMIC DNA]</scope>
    <source>
        <strain evidence="3">cv. 9930</strain>
    </source>
</reference>
<name>A0A0A0K3E0_CUCSA</name>
<dbReference type="AlphaFoldDB" id="A0A0A0K3E0"/>
<evidence type="ECO:0000313" key="2">
    <source>
        <dbReference type="EMBL" id="KGN44210.1"/>
    </source>
</evidence>